<dbReference type="PANTHER" id="PTHR23095">
    <property type="entry name" value="PARANEOPLASTIC ANTIGEN"/>
    <property type="match status" value="1"/>
</dbReference>
<evidence type="ECO:0000313" key="6">
    <source>
        <dbReference type="RefSeq" id="XP_013415476.1"/>
    </source>
</evidence>
<feature type="compositionally biased region" description="Polar residues" evidence="3">
    <location>
        <begin position="47"/>
        <end position="57"/>
    </location>
</feature>
<proteinExistence type="predicted"/>
<keyword evidence="5" id="KW-1185">Reference proteome</keyword>
<dbReference type="PANTHER" id="PTHR23095:SF17">
    <property type="entry name" value="PARANEOPLASTIC ANTIGEN MA1"/>
    <property type="match status" value="1"/>
</dbReference>
<feature type="domain" description="CCHC-type" evidence="4">
    <location>
        <begin position="315"/>
        <end position="331"/>
    </location>
</feature>
<dbReference type="OrthoDB" id="6149034at2759"/>
<accession>A0A1S3JZL9</accession>
<dbReference type="InterPro" id="IPR036875">
    <property type="entry name" value="Znf_CCHC_sf"/>
</dbReference>
<evidence type="ECO:0000313" key="5">
    <source>
        <dbReference type="Proteomes" id="UP000085678"/>
    </source>
</evidence>
<dbReference type="PROSITE" id="PS50158">
    <property type="entry name" value="ZF_CCHC"/>
    <property type="match status" value="1"/>
</dbReference>
<gene>
    <name evidence="6" type="primary">LOC106177286</name>
</gene>
<evidence type="ECO:0000256" key="2">
    <source>
        <dbReference type="SAM" id="Coils"/>
    </source>
</evidence>
<keyword evidence="1" id="KW-0479">Metal-binding</keyword>
<protein>
    <submittedName>
        <fullName evidence="6">Uncharacterized protein LOC106177286</fullName>
    </submittedName>
</protein>
<feature type="coiled-coil region" evidence="2">
    <location>
        <begin position="265"/>
        <end position="299"/>
    </location>
</feature>
<feature type="compositionally biased region" description="Low complexity" evidence="3">
    <location>
        <begin position="15"/>
        <end position="27"/>
    </location>
</feature>
<keyword evidence="2" id="KW-0175">Coiled coil</keyword>
<feature type="region of interest" description="Disordered" evidence="3">
    <location>
        <begin position="1"/>
        <end position="57"/>
    </location>
</feature>
<dbReference type="GeneID" id="106177286"/>
<name>A0A1S3JZL9_LINAN</name>
<dbReference type="InterPro" id="IPR001878">
    <property type="entry name" value="Znf_CCHC"/>
</dbReference>
<evidence type="ECO:0000256" key="3">
    <source>
        <dbReference type="SAM" id="MobiDB-lite"/>
    </source>
</evidence>
<dbReference type="KEGG" id="lak:106177286"/>
<dbReference type="GO" id="GO:0003676">
    <property type="term" value="F:nucleic acid binding"/>
    <property type="evidence" value="ECO:0007669"/>
    <property type="project" value="InterPro"/>
</dbReference>
<dbReference type="InterPro" id="IPR026523">
    <property type="entry name" value="PNMA"/>
</dbReference>
<dbReference type="RefSeq" id="XP_013415476.1">
    <property type="nucleotide sequence ID" value="XM_013560022.1"/>
</dbReference>
<dbReference type="Proteomes" id="UP000085678">
    <property type="component" value="Unplaced"/>
</dbReference>
<reference evidence="6" key="1">
    <citation type="submission" date="2025-08" db="UniProtKB">
        <authorList>
            <consortium name="RefSeq"/>
        </authorList>
    </citation>
    <scope>IDENTIFICATION</scope>
    <source>
        <tissue evidence="6">Gonads</tissue>
    </source>
</reference>
<evidence type="ECO:0000259" key="4">
    <source>
        <dbReference type="PROSITE" id="PS50158"/>
    </source>
</evidence>
<keyword evidence="1" id="KW-0862">Zinc</keyword>
<keyword evidence="1" id="KW-0863">Zinc-finger</keyword>
<dbReference type="GO" id="GO:0008270">
    <property type="term" value="F:zinc ion binding"/>
    <property type="evidence" value="ECO:0007669"/>
    <property type="project" value="UniProtKB-KW"/>
</dbReference>
<dbReference type="SUPFAM" id="SSF57756">
    <property type="entry name" value="Retrovirus zinc finger-like domains"/>
    <property type="match status" value="1"/>
</dbReference>
<dbReference type="AlphaFoldDB" id="A0A1S3JZL9"/>
<evidence type="ECO:0000256" key="1">
    <source>
        <dbReference type="PROSITE-ProRule" id="PRU00047"/>
    </source>
</evidence>
<feature type="region of interest" description="Disordered" evidence="3">
    <location>
        <begin position="330"/>
        <end position="356"/>
    </location>
</feature>
<organism evidence="5 6">
    <name type="scientific">Lingula anatina</name>
    <name type="common">Brachiopod</name>
    <name type="synonym">Lingula unguis</name>
    <dbReference type="NCBI Taxonomy" id="7574"/>
    <lineage>
        <taxon>Eukaryota</taxon>
        <taxon>Metazoa</taxon>
        <taxon>Spiralia</taxon>
        <taxon>Lophotrochozoa</taxon>
        <taxon>Brachiopoda</taxon>
        <taxon>Linguliformea</taxon>
        <taxon>Lingulata</taxon>
        <taxon>Lingulida</taxon>
        <taxon>Linguloidea</taxon>
        <taxon>Lingulidae</taxon>
        <taxon>Lingula</taxon>
    </lineage>
</organism>
<sequence length="356" mass="40247">MSLKEVSQVVDALQSALTPTSTSNSTSTRHEKTFPKVSTPKRRRLPQTPNSGVKFSQSPRVEGVRERCATSVPELVSYTHPPRLPLFSGLNDSKDATYRQWSYEVRALYRDKLYSDSVLLQAIRRSLKGPAAETLYNLGEIVDVNDILTKFDHVYGDVLSSGIILQQFYASNQTKAESVAAWACRLEDMVSKLTLKKPPAVSEDGAKSMLRLKFYNGLYSSSVRQLLRHRYDSGATFDELLVEARTIELEEQGRSPLTCKVQQSSSEAEDKIDKLLEVVHSLKERMSVLESQLSTQSRQNSSQPRRFQQVRFTGRCWHCGNQGHRQINCPSQNHLNENQPVEQGNRQALSRNAQNQ</sequence>
<dbReference type="InParanoid" id="A0A1S3JZL9"/>